<dbReference type="PANTHER" id="PTHR35007:SF4">
    <property type="entry name" value="CONSERVED TRANSMEMBRANE PROTEIN-RELATED"/>
    <property type="match status" value="1"/>
</dbReference>
<dbReference type="PANTHER" id="PTHR35007">
    <property type="entry name" value="INTEGRAL MEMBRANE PROTEIN-RELATED"/>
    <property type="match status" value="1"/>
</dbReference>
<comment type="caution">
    <text evidence="3">The sequence shown here is derived from an EMBL/GenBank/DDBJ whole genome shotgun (WGS) entry which is preliminary data.</text>
</comment>
<evidence type="ECO:0008006" key="5">
    <source>
        <dbReference type="Google" id="ProtNLM"/>
    </source>
</evidence>
<feature type="region of interest" description="Disordered" evidence="1">
    <location>
        <begin position="1"/>
        <end position="44"/>
    </location>
</feature>
<accession>A0ABX1CDG0</accession>
<dbReference type="Proteomes" id="UP000727056">
    <property type="component" value="Unassembled WGS sequence"/>
</dbReference>
<evidence type="ECO:0000313" key="4">
    <source>
        <dbReference type="Proteomes" id="UP000727056"/>
    </source>
</evidence>
<organism evidence="3 4">
    <name type="scientific">Streptomyces bohaiensis</name>
    <dbReference type="NCBI Taxonomy" id="1431344"/>
    <lineage>
        <taxon>Bacteria</taxon>
        <taxon>Bacillati</taxon>
        <taxon>Actinomycetota</taxon>
        <taxon>Actinomycetes</taxon>
        <taxon>Kitasatosporales</taxon>
        <taxon>Streptomycetaceae</taxon>
        <taxon>Streptomyces</taxon>
    </lineage>
</organism>
<evidence type="ECO:0000256" key="1">
    <source>
        <dbReference type="SAM" id="MobiDB-lite"/>
    </source>
</evidence>
<feature type="transmembrane region" description="Helical" evidence="2">
    <location>
        <begin position="216"/>
        <end position="234"/>
    </location>
</feature>
<proteinExistence type="predicted"/>
<evidence type="ECO:0000313" key="3">
    <source>
        <dbReference type="EMBL" id="NJQ16143.1"/>
    </source>
</evidence>
<reference evidence="3 4" key="1">
    <citation type="submission" date="2020-03" db="EMBL/GenBank/DDBJ databases">
        <title>Draft genome of Streptomyces sp. ventii, isolated from the Axial Seamount in the Pacific Ocean, and resequencing of the two type strains Streptomyces lonarensis strain NCL 716 and Streptomyces bohaiensis strain 11A07.</title>
        <authorList>
            <person name="Loughran R.M."/>
            <person name="Pfannmuller K.M."/>
            <person name="Wasson B.J."/>
            <person name="Deadmond M.C."/>
            <person name="Paddock B.E."/>
            <person name="Koyack M.J."/>
            <person name="Gallegos D.A."/>
            <person name="Mitchell E.A."/>
            <person name="Ushijima B."/>
            <person name="Saw J.H."/>
            <person name="Mcphail K.L."/>
            <person name="Videau P."/>
        </authorList>
    </citation>
    <scope>NUCLEOTIDE SEQUENCE [LARGE SCALE GENOMIC DNA]</scope>
    <source>
        <strain evidence="3 4">11A07</strain>
    </source>
</reference>
<protein>
    <recommendedName>
        <fullName evidence="5">Type II secretion system protein GspF domain-containing protein</fullName>
    </recommendedName>
</protein>
<gene>
    <name evidence="3" type="ORF">HCN52_14635</name>
</gene>
<sequence>MLGPAGAGPPLARVGRPATPPSSPGAGDPQAAPPGETPSGPAPIAVLRRRPSRVAAACLLGGLLVSWWGGSPLPLVAALGLAPLTARRLRHRERRRRADLRGDAVITFCSALAAEARAGRRPEDALREAGLDFLGPAAAQVARAARTGGDVAAALRAAACLPGAGGLAGVAACWRVATDGGASLATGLDRVAHALRTERDTREDLRAQLAGPRTTAVVLACLPAAGLLLGTALGADPLAVLLNQPAGLACLLIGVALEAAGLLWTAGIIRAAERSSA</sequence>
<keyword evidence="2" id="KW-1133">Transmembrane helix</keyword>
<name>A0ABX1CDG0_9ACTN</name>
<keyword evidence="4" id="KW-1185">Reference proteome</keyword>
<dbReference type="EMBL" id="JAAVJC010000123">
    <property type="protein sequence ID" value="NJQ16143.1"/>
    <property type="molecule type" value="Genomic_DNA"/>
</dbReference>
<feature type="transmembrane region" description="Helical" evidence="2">
    <location>
        <begin position="246"/>
        <end position="269"/>
    </location>
</feature>
<feature type="transmembrane region" description="Helical" evidence="2">
    <location>
        <begin position="54"/>
        <end position="86"/>
    </location>
</feature>
<keyword evidence="2" id="KW-0472">Membrane</keyword>
<evidence type="ECO:0000256" key="2">
    <source>
        <dbReference type="SAM" id="Phobius"/>
    </source>
</evidence>
<keyword evidence="2" id="KW-0812">Transmembrane</keyword>